<dbReference type="FunFam" id="1.20.144.10:FF:000017">
    <property type="entry name" value="Diacylglycerol pyrophosphate phosphatase 1"/>
    <property type="match status" value="1"/>
</dbReference>
<comment type="similarity">
    <text evidence="2">Belongs to the PA-phosphatase related phosphoesterase family.</text>
</comment>
<feature type="transmembrane region" description="Helical" evidence="7">
    <location>
        <begin position="154"/>
        <end position="172"/>
    </location>
</feature>
<evidence type="ECO:0000256" key="6">
    <source>
        <dbReference type="SAM" id="MobiDB-lite"/>
    </source>
</evidence>
<feature type="region of interest" description="Disordered" evidence="6">
    <location>
        <begin position="322"/>
        <end position="359"/>
    </location>
</feature>
<dbReference type="SUPFAM" id="SSF48317">
    <property type="entry name" value="Acid phosphatase/Vanadium-dependent haloperoxidase"/>
    <property type="match status" value="1"/>
</dbReference>
<dbReference type="SMART" id="SM00014">
    <property type="entry name" value="acidPPc"/>
    <property type="match status" value="1"/>
</dbReference>
<feature type="transmembrane region" description="Helical" evidence="7">
    <location>
        <begin position="192"/>
        <end position="209"/>
    </location>
</feature>
<feature type="transmembrane region" description="Helical" evidence="7">
    <location>
        <begin position="121"/>
        <end position="142"/>
    </location>
</feature>
<dbReference type="Proteomes" id="UP000054279">
    <property type="component" value="Unassembled WGS sequence"/>
</dbReference>
<evidence type="ECO:0000256" key="7">
    <source>
        <dbReference type="SAM" id="Phobius"/>
    </source>
</evidence>
<comment type="subcellular location">
    <subcellularLocation>
        <location evidence="1">Membrane</location>
        <topology evidence="1">Multi-pass membrane protein</topology>
    </subcellularLocation>
</comment>
<reference evidence="9 10" key="1">
    <citation type="submission" date="2014-06" db="EMBL/GenBank/DDBJ databases">
        <title>Evolutionary Origins and Diversification of the Mycorrhizal Mutualists.</title>
        <authorList>
            <consortium name="DOE Joint Genome Institute"/>
            <consortium name="Mycorrhizal Genomics Consortium"/>
            <person name="Kohler A."/>
            <person name="Kuo A."/>
            <person name="Nagy L.G."/>
            <person name="Floudas D."/>
            <person name="Copeland A."/>
            <person name="Barry K.W."/>
            <person name="Cichocki N."/>
            <person name="Veneault-Fourrey C."/>
            <person name="LaButti K."/>
            <person name="Lindquist E.A."/>
            <person name="Lipzen A."/>
            <person name="Lundell T."/>
            <person name="Morin E."/>
            <person name="Murat C."/>
            <person name="Riley R."/>
            <person name="Ohm R."/>
            <person name="Sun H."/>
            <person name="Tunlid A."/>
            <person name="Henrissat B."/>
            <person name="Grigoriev I.V."/>
            <person name="Hibbett D.S."/>
            <person name="Martin F."/>
        </authorList>
    </citation>
    <scope>NUCLEOTIDE SEQUENCE [LARGE SCALE GENOMIC DNA]</scope>
    <source>
        <strain evidence="9 10">SS14</strain>
    </source>
</reference>
<dbReference type="OrthoDB" id="8907274at2759"/>
<dbReference type="GO" id="GO:0046839">
    <property type="term" value="P:phospholipid dephosphorylation"/>
    <property type="evidence" value="ECO:0007669"/>
    <property type="project" value="TreeGrafter"/>
</dbReference>
<name>A0A0C9VZT4_SPHS4</name>
<keyword evidence="5 7" id="KW-0472">Membrane</keyword>
<evidence type="ECO:0000256" key="3">
    <source>
        <dbReference type="ARBA" id="ARBA00022692"/>
    </source>
</evidence>
<accession>A0A0C9VZT4</accession>
<evidence type="ECO:0000313" key="10">
    <source>
        <dbReference type="Proteomes" id="UP000054279"/>
    </source>
</evidence>
<dbReference type="CDD" id="cd03390">
    <property type="entry name" value="PAP2_containing_1_like"/>
    <property type="match status" value="1"/>
</dbReference>
<feature type="transmembrane region" description="Helical" evidence="7">
    <location>
        <begin position="248"/>
        <end position="266"/>
    </location>
</feature>
<dbReference type="GO" id="GO:0016020">
    <property type="term" value="C:membrane"/>
    <property type="evidence" value="ECO:0007669"/>
    <property type="project" value="UniProtKB-SubCell"/>
</dbReference>
<dbReference type="GO" id="GO:0006644">
    <property type="term" value="P:phospholipid metabolic process"/>
    <property type="evidence" value="ECO:0007669"/>
    <property type="project" value="InterPro"/>
</dbReference>
<evidence type="ECO:0000256" key="2">
    <source>
        <dbReference type="ARBA" id="ARBA00008816"/>
    </source>
</evidence>
<keyword evidence="10" id="KW-1185">Reference proteome</keyword>
<gene>
    <name evidence="9" type="ORF">M422DRAFT_30621</name>
</gene>
<dbReference type="Gene3D" id="1.20.144.10">
    <property type="entry name" value="Phosphatidic acid phosphatase type 2/haloperoxidase"/>
    <property type="match status" value="1"/>
</dbReference>
<feature type="domain" description="Phosphatidic acid phosphatase type 2/haloperoxidase" evidence="8">
    <location>
        <begin position="122"/>
        <end position="266"/>
    </location>
</feature>
<keyword evidence="3 7" id="KW-0812">Transmembrane</keyword>
<organism evidence="9 10">
    <name type="scientific">Sphaerobolus stellatus (strain SS14)</name>
    <dbReference type="NCBI Taxonomy" id="990650"/>
    <lineage>
        <taxon>Eukaryota</taxon>
        <taxon>Fungi</taxon>
        <taxon>Dikarya</taxon>
        <taxon>Basidiomycota</taxon>
        <taxon>Agaricomycotina</taxon>
        <taxon>Agaricomycetes</taxon>
        <taxon>Phallomycetidae</taxon>
        <taxon>Geastrales</taxon>
        <taxon>Sphaerobolaceae</taxon>
        <taxon>Sphaerobolus</taxon>
    </lineage>
</organism>
<sequence length="359" mass="40642">MSSFPRQSPPSPQRQDAFFSLDRERQRQPVNSKYLLQLVYSYAPDWVLTVVVAGLFFLFDKIDGFKREFSLNDTSLQHSFAVKERITDTSLVLICTLAPIILIAIINLISIRSWWDLHVGWLGLILSLGITGSITNVIKVTVGRPRPDVIDRCQPIAGAMNNAVFGLVNATICTQTDSSKLNDGFRSFPSGHSSLSFAGLGFLFFYLAGKLHLFDKRGHTLKAWIAPIPLVGAALVAISRTMDYRHHWHDVLIGGLLGFILSWFSYRQYFPPLSDRLSHHPYSPRIKRLRAPLMPYHHGDASSPHEYSSTNDRIELHRQDALKQQEPISLTDMWREGEEQEILPPGQEPSRPLLGDERV</sequence>
<evidence type="ECO:0000256" key="1">
    <source>
        <dbReference type="ARBA" id="ARBA00004141"/>
    </source>
</evidence>
<dbReference type="InterPro" id="IPR043216">
    <property type="entry name" value="PAP-like"/>
</dbReference>
<dbReference type="InterPro" id="IPR036938">
    <property type="entry name" value="PAP2/HPO_sf"/>
</dbReference>
<dbReference type="EMBL" id="KN837119">
    <property type="protein sequence ID" value="KIJ44096.1"/>
    <property type="molecule type" value="Genomic_DNA"/>
</dbReference>
<evidence type="ECO:0000313" key="9">
    <source>
        <dbReference type="EMBL" id="KIJ44096.1"/>
    </source>
</evidence>
<proteinExistence type="inferred from homology"/>
<protein>
    <recommendedName>
        <fullName evidence="8">Phosphatidic acid phosphatase type 2/haloperoxidase domain-containing protein</fullName>
    </recommendedName>
</protein>
<dbReference type="PANTHER" id="PTHR10165:SF35">
    <property type="entry name" value="RE23632P"/>
    <property type="match status" value="1"/>
</dbReference>
<dbReference type="Pfam" id="PF01569">
    <property type="entry name" value="PAP2"/>
    <property type="match status" value="1"/>
</dbReference>
<dbReference type="GO" id="GO:0008195">
    <property type="term" value="F:phosphatidate phosphatase activity"/>
    <property type="evidence" value="ECO:0007669"/>
    <property type="project" value="TreeGrafter"/>
</dbReference>
<evidence type="ECO:0000256" key="4">
    <source>
        <dbReference type="ARBA" id="ARBA00022989"/>
    </source>
</evidence>
<keyword evidence="4 7" id="KW-1133">Transmembrane helix</keyword>
<dbReference type="HOGENOM" id="CLU_021458_6_0_1"/>
<evidence type="ECO:0000259" key="8">
    <source>
        <dbReference type="SMART" id="SM00014"/>
    </source>
</evidence>
<feature type="transmembrane region" description="Helical" evidence="7">
    <location>
        <begin position="221"/>
        <end position="242"/>
    </location>
</feature>
<feature type="transmembrane region" description="Helical" evidence="7">
    <location>
        <begin position="91"/>
        <end position="115"/>
    </location>
</feature>
<evidence type="ECO:0000256" key="5">
    <source>
        <dbReference type="ARBA" id="ARBA00023136"/>
    </source>
</evidence>
<feature type="transmembrane region" description="Helical" evidence="7">
    <location>
        <begin position="39"/>
        <end position="59"/>
    </location>
</feature>
<dbReference type="AlphaFoldDB" id="A0A0C9VZT4"/>
<dbReference type="PANTHER" id="PTHR10165">
    <property type="entry name" value="LIPID PHOSPHATE PHOSPHATASE"/>
    <property type="match status" value="1"/>
</dbReference>
<dbReference type="InterPro" id="IPR000326">
    <property type="entry name" value="PAP2/HPO"/>
</dbReference>